<dbReference type="Proteomes" id="UP000314983">
    <property type="component" value="Chromosome 2"/>
</dbReference>
<sequence length="74" mass="8070">MTATDLLVYLSADKSVLPFIILIINLGTCKDIGRIQACPLSHSPVCGSNGTIYLNECILCVQRFDFLFVKDGSC</sequence>
<protein>
    <recommendedName>
        <fullName evidence="1">Kazal-like domain-containing protein</fullName>
    </recommendedName>
</protein>
<keyword evidence="3" id="KW-1185">Reference proteome</keyword>
<reference evidence="3" key="2">
    <citation type="journal article" date="2017" name="Sci. Adv.">
        <title>A tail of two voltages: Proteomic comparison of the three electric organs of the electric eel.</title>
        <authorList>
            <person name="Traeger L.L."/>
            <person name="Sabat G."/>
            <person name="Barrett-Wilt G.A."/>
            <person name="Wells G.B."/>
            <person name="Sussman M.R."/>
        </authorList>
    </citation>
    <scope>NUCLEOTIDE SEQUENCE [LARGE SCALE GENOMIC DNA]</scope>
</reference>
<dbReference type="OMA" id="RPSCVGM"/>
<dbReference type="Ensembl" id="ENSEEET00000049700.2">
    <property type="protein sequence ID" value="ENSEEEP00000049163.2"/>
    <property type="gene ID" value="ENSEEEG00000023100.2"/>
</dbReference>
<name>A0A4W4HGC9_ELEEL</name>
<reference evidence="2" key="4">
    <citation type="submission" date="2025-08" db="UniProtKB">
        <authorList>
            <consortium name="Ensembl"/>
        </authorList>
    </citation>
    <scope>IDENTIFICATION</scope>
</reference>
<accession>A0A4W4HGC9</accession>
<proteinExistence type="predicted"/>
<dbReference type="SUPFAM" id="SSF100895">
    <property type="entry name" value="Kazal-type serine protease inhibitors"/>
    <property type="match status" value="1"/>
</dbReference>
<dbReference type="Pfam" id="PF00050">
    <property type="entry name" value="Kazal_1"/>
    <property type="match status" value="1"/>
</dbReference>
<reference evidence="3" key="1">
    <citation type="journal article" date="2014" name="Science">
        <title>Nonhuman genetics. Genomic basis for the convergent evolution of electric organs.</title>
        <authorList>
            <person name="Gallant J.R."/>
            <person name="Traeger L.L."/>
            <person name="Volkening J.D."/>
            <person name="Moffett H."/>
            <person name="Chen P.H."/>
            <person name="Novina C.D."/>
            <person name="Phillips G.N.Jr."/>
            <person name="Anand R."/>
            <person name="Wells G.B."/>
            <person name="Pinch M."/>
            <person name="Guth R."/>
            <person name="Unguez G.A."/>
            <person name="Albert J.S."/>
            <person name="Zakon H.H."/>
            <person name="Samanta M.P."/>
            <person name="Sussman M.R."/>
        </authorList>
    </citation>
    <scope>NUCLEOTIDE SEQUENCE [LARGE SCALE GENOMIC DNA]</scope>
</reference>
<reference evidence="2" key="3">
    <citation type="submission" date="2020-05" db="EMBL/GenBank/DDBJ databases">
        <title>Electrophorus electricus (electric eel) genome, fEleEle1, primary haplotype.</title>
        <authorList>
            <person name="Myers G."/>
            <person name="Meyer A."/>
            <person name="Fedrigo O."/>
            <person name="Formenti G."/>
            <person name="Rhie A."/>
            <person name="Tracey A."/>
            <person name="Sims Y."/>
            <person name="Jarvis E.D."/>
        </authorList>
    </citation>
    <scope>NUCLEOTIDE SEQUENCE [LARGE SCALE GENOMIC DNA]</scope>
</reference>
<feature type="domain" description="Kazal-like" evidence="1">
    <location>
        <begin position="23"/>
        <end position="74"/>
    </location>
</feature>
<organism evidence="2 3">
    <name type="scientific">Electrophorus electricus</name>
    <name type="common">Electric eel</name>
    <name type="synonym">Gymnotus electricus</name>
    <dbReference type="NCBI Taxonomy" id="8005"/>
    <lineage>
        <taxon>Eukaryota</taxon>
        <taxon>Metazoa</taxon>
        <taxon>Chordata</taxon>
        <taxon>Craniata</taxon>
        <taxon>Vertebrata</taxon>
        <taxon>Euteleostomi</taxon>
        <taxon>Actinopterygii</taxon>
        <taxon>Neopterygii</taxon>
        <taxon>Teleostei</taxon>
        <taxon>Ostariophysi</taxon>
        <taxon>Gymnotiformes</taxon>
        <taxon>Gymnotoidei</taxon>
        <taxon>Gymnotidae</taxon>
        <taxon>Electrophorus</taxon>
    </lineage>
</organism>
<reference evidence="2" key="5">
    <citation type="submission" date="2025-09" db="UniProtKB">
        <authorList>
            <consortium name="Ensembl"/>
        </authorList>
    </citation>
    <scope>IDENTIFICATION</scope>
</reference>
<evidence type="ECO:0000313" key="2">
    <source>
        <dbReference type="Ensembl" id="ENSEEEP00000049163.2"/>
    </source>
</evidence>
<evidence type="ECO:0000259" key="1">
    <source>
        <dbReference type="PROSITE" id="PS51465"/>
    </source>
</evidence>
<dbReference type="SMART" id="SM00280">
    <property type="entry name" value="KAZAL"/>
    <property type="match status" value="1"/>
</dbReference>
<dbReference type="PROSITE" id="PS51465">
    <property type="entry name" value="KAZAL_2"/>
    <property type="match status" value="1"/>
</dbReference>
<dbReference type="Gene3D" id="3.30.60.30">
    <property type="match status" value="1"/>
</dbReference>
<dbReference type="InterPro" id="IPR002350">
    <property type="entry name" value="Kazal_dom"/>
</dbReference>
<dbReference type="AlphaFoldDB" id="A0A4W4HGC9"/>
<dbReference type="InterPro" id="IPR036058">
    <property type="entry name" value="Kazal_dom_sf"/>
</dbReference>
<evidence type="ECO:0000313" key="3">
    <source>
        <dbReference type="Proteomes" id="UP000314983"/>
    </source>
</evidence>
<dbReference type="PROSITE" id="PS00282">
    <property type="entry name" value="KAZAL_1"/>
    <property type="match status" value="1"/>
</dbReference>